<sequence>MATQLPPAQALAAHLLSQTTASVSVLESLGVITSQDASLIRSKLPPPSGPFPSLNQPQRDLSSSFSSMNIVHQSPGYGQPMQQQQQQHQLQQPVQSPPVPPPAPALPPRGRPESRAKALWDYNGSEADDLTFRSGDTIIIDEEVNDQWYRGRVIPQGQSYPLERRGLFPSNYIEKLSSAQSPSYFPPQPPAPTPGAHAMVPYQHSGPPQGYYDQKQQMYPPQQGQMVMMPPQQQVQGGVMVQQPQNEEPKKGKFGKLGGQLGNAAVTGAGFGFGSAVAGELVHAIF</sequence>
<gene>
    <name evidence="5" type="ORF">EHS25_003108</name>
</gene>
<feature type="compositionally biased region" description="Low complexity" evidence="3">
    <location>
        <begin position="73"/>
        <end position="94"/>
    </location>
</feature>
<dbReference type="SMART" id="SM00326">
    <property type="entry name" value="SH3"/>
    <property type="match status" value="1"/>
</dbReference>
<dbReference type="Proteomes" id="UP000279259">
    <property type="component" value="Unassembled WGS sequence"/>
</dbReference>
<dbReference type="AlphaFoldDB" id="A0A427Y7Y8"/>
<dbReference type="Gene3D" id="2.30.30.40">
    <property type="entry name" value="SH3 Domains"/>
    <property type="match status" value="1"/>
</dbReference>
<comment type="caution">
    <text evidence="5">The sequence shown here is derived from an EMBL/GenBank/DDBJ whole genome shotgun (WGS) entry which is preliminary data.</text>
</comment>
<dbReference type="PRINTS" id="PR00452">
    <property type="entry name" value="SH3DOMAIN"/>
</dbReference>
<evidence type="ECO:0000313" key="6">
    <source>
        <dbReference type="Proteomes" id="UP000279259"/>
    </source>
</evidence>
<dbReference type="SUPFAM" id="SSF50044">
    <property type="entry name" value="SH3-domain"/>
    <property type="match status" value="1"/>
</dbReference>
<reference evidence="5 6" key="1">
    <citation type="submission" date="2018-11" db="EMBL/GenBank/DDBJ databases">
        <title>Genome sequence of Saitozyma podzolica DSM 27192.</title>
        <authorList>
            <person name="Aliyu H."/>
            <person name="Gorte O."/>
            <person name="Ochsenreither K."/>
        </authorList>
    </citation>
    <scope>NUCLEOTIDE SEQUENCE [LARGE SCALE GENOMIC DNA]</scope>
    <source>
        <strain evidence="5 6">DSM 27192</strain>
    </source>
</reference>
<evidence type="ECO:0000256" key="2">
    <source>
        <dbReference type="PROSITE-ProRule" id="PRU00192"/>
    </source>
</evidence>
<feature type="domain" description="SH3" evidence="4">
    <location>
        <begin position="111"/>
        <end position="178"/>
    </location>
</feature>
<keyword evidence="6" id="KW-1185">Reference proteome</keyword>
<dbReference type="PANTHER" id="PTHR45929">
    <property type="entry name" value="JAK PATHWAY SIGNAL TRANSDUCTION ADAPTOR MOLECULE"/>
    <property type="match status" value="1"/>
</dbReference>
<evidence type="ECO:0000256" key="1">
    <source>
        <dbReference type="ARBA" id="ARBA00022443"/>
    </source>
</evidence>
<evidence type="ECO:0000313" key="5">
    <source>
        <dbReference type="EMBL" id="RSH87199.1"/>
    </source>
</evidence>
<organism evidence="5 6">
    <name type="scientific">Saitozyma podzolica</name>
    <dbReference type="NCBI Taxonomy" id="1890683"/>
    <lineage>
        <taxon>Eukaryota</taxon>
        <taxon>Fungi</taxon>
        <taxon>Dikarya</taxon>
        <taxon>Basidiomycota</taxon>
        <taxon>Agaricomycotina</taxon>
        <taxon>Tremellomycetes</taxon>
        <taxon>Tremellales</taxon>
        <taxon>Trimorphomycetaceae</taxon>
        <taxon>Saitozyma</taxon>
    </lineage>
</organism>
<keyword evidence="1 2" id="KW-0728">SH3 domain</keyword>
<dbReference type="OrthoDB" id="5983572at2759"/>
<accession>A0A427Y7Y8</accession>
<dbReference type="InterPro" id="IPR036028">
    <property type="entry name" value="SH3-like_dom_sf"/>
</dbReference>
<dbReference type="EMBL" id="RSCD01000017">
    <property type="protein sequence ID" value="RSH87199.1"/>
    <property type="molecule type" value="Genomic_DNA"/>
</dbReference>
<proteinExistence type="predicted"/>
<evidence type="ECO:0000256" key="3">
    <source>
        <dbReference type="SAM" id="MobiDB-lite"/>
    </source>
</evidence>
<feature type="compositionally biased region" description="Polar residues" evidence="3">
    <location>
        <begin position="53"/>
        <end position="72"/>
    </location>
</feature>
<feature type="compositionally biased region" description="Pro residues" evidence="3">
    <location>
        <begin position="95"/>
        <end position="109"/>
    </location>
</feature>
<dbReference type="InterPro" id="IPR050670">
    <property type="entry name" value="STAM"/>
</dbReference>
<dbReference type="InterPro" id="IPR001452">
    <property type="entry name" value="SH3_domain"/>
</dbReference>
<dbReference type="PANTHER" id="PTHR45929:SF7">
    <property type="entry name" value="LAS SEVENTEEN-BINDING PROTEIN 1"/>
    <property type="match status" value="1"/>
</dbReference>
<dbReference type="Pfam" id="PF00018">
    <property type="entry name" value="SH3_1"/>
    <property type="match status" value="1"/>
</dbReference>
<protein>
    <recommendedName>
        <fullName evidence="4">SH3 domain-containing protein</fullName>
    </recommendedName>
</protein>
<feature type="region of interest" description="Disordered" evidence="3">
    <location>
        <begin position="40"/>
        <end position="115"/>
    </location>
</feature>
<name>A0A427Y7Y8_9TREE</name>
<dbReference type="STRING" id="1890683.A0A427Y7Y8"/>
<dbReference type="PROSITE" id="PS50002">
    <property type="entry name" value="SH3"/>
    <property type="match status" value="1"/>
</dbReference>
<dbReference type="CDD" id="cd00174">
    <property type="entry name" value="SH3"/>
    <property type="match status" value="1"/>
</dbReference>
<evidence type="ECO:0000259" key="4">
    <source>
        <dbReference type="PROSITE" id="PS50002"/>
    </source>
</evidence>